<feature type="transmembrane region" description="Helical" evidence="13">
    <location>
        <begin position="100"/>
        <end position="121"/>
    </location>
</feature>
<evidence type="ECO:0000256" key="5">
    <source>
        <dbReference type="ARBA" id="ARBA00022448"/>
    </source>
</evidence>
<proteinExistence type="inferred from homology"/>
<feature type="transmembrane region" description="Helical" evidence="13">
    <location>
        <begin position="202"/>
        <end position="223"/>
    </location>
</feature>
<dbReference type="InterPro" id="IPR002528">
    <property type="entry name" value="MATE_fam"/>
</dbReference>
<evidence type="ECO:0000256" key="11">
    <source>
        <dbReference type="ARBA" id="ARBA00023136"/>
    </source>
</evidence>
<feature type="transmembrane region" description="Helical" evidence="13">
    <location>
        <begin position="418"/>
        <end position="437"/>
    </location>
</feature>
<comment type="similarity">
    <text evidence="3">Belongs to the multi antimicrobial extrusion (MATE) (TC 2.A.66.1) family.</text>
</comment>
<dbReference type="GO" id="GO:0015297">
    <property type="term" value="F:antiporter activity"/>
    <property type="evidence" value="ECO:0007669"/>
    <property type="project" value="UniProtKB-KW"/>
</dbReference>
<feature type="transmembrane region" description="Helical" evidence="13">
    <location>
        <begin position="362"/>
        <end position="379"/>
    </location>
</feature>
<gene>
    <name evidence="14" type="ORF">H9717_14350</name>
</gene>
<keyword evidence="10" id="KW-0406">Ion transport</keyword>
<feature type="transmembrane region" description="Helical" evidence="13">
    <location>
        <begin position="141"/>
        <end position="161"/>
    </location>
</feature>
<keyword evidence="6" id="KW-0050">Antiport</keyword>
<dbReference type="PANTHER" id="PTHR43298:SF2">
    <property type="entry name" value="FMN_FAD EXPORTER YEEO-RELATED"/>
    <property type="match status" value="1"/>
</dbReference>
<feature type="transmembrane region" description="Helical" evidence="13">
    <location>
        <begin position="327"/>
        <end position="350"/>
    </location>
</feature>
<evidence type="ECO:0000313" key="14">
    <source>
        <dbReference type="EMBL" id="HJA94269.1"/>
    </source>
</evidence>
<dbReference type="EMBL" id="DWYY01000165">
    <property type="protein sequence ID" value="HJA94269.1"/>
    <property type="molecule type" value="Genomic_DNA"/>
</dbReference>
<reference evidence="14" key="1">
    <citation type="journal article" date="2021" name="PeerJ">
        <title>Extensive microbial diversity within the chicken gut microbiome revealed by metagenomics and culture.</title>
        <authorList>
            <person name="Gilroy R."/>
            <person name="Ravi A."/>
            <person name="Getino M."/>
            <person name="Pursley I."/>
            <person name="Horton D.L."/>
            <person name="Alikhan N.F."/>
            <person name="Baker D."/>
            <person name="Gharbi K."/>
            <person name="Hall N."/>
            <person name="Watson M."/>
            <person name="Adriaenssens E.M."/>
            <person name="Foster-Nyarko E."/>
            <person name="Jarju S."/>
            <person name="Secka A."/>
            <person name="Antonio M."/>
            <person name="Oren A."/>
            <person name="Chaudhuri R.R."/>
            <person name="La Ragione R."/>
            <person name="Hildebrand F."/>
            <person name="Pallen M.J."/>
        </authorList>
    </citation>
    <scope>NUCLEOTIDE SEQUENCE</scope>
    <source>
        <strain evidence="14">CHK179-7159</strain>
    </source>
</reference>
<feature type="transmembrane region" description="Helical" evidence="13">
    <location>
        <begin position="26"/>
        <end position="47"/>
    </location>
</feature>
<reference evidence="14" key="2">
    <citation type="submission" date="2021-04" db="EMBL/GenBank/DDBJ databases">
        <authorList>
            <person name="Gilroy R."/>
        </authorList>
    </citation>
    <scope>NUCLEOTIDE SEQUENCE</scope>
    <source>
        <strain evidence="14">CHK179-7159</strain>
    </source>
</reference>
<name>A0A9D2I9B9_9FIRM</name>
<dbReference type="PIRSF" id="PIRSF006603">
    <property type="entry name" value="DinF"/>
    <property type="match status" value="1"/>
</dbReference>
<evidence type="ECO:0000256" key="4">
    <source>
        <dbReference type="ARBA" id="ARBA00020268"/>
    </source>
</evidence>
<feature type="transmembrane region" description="Helical" evidence="13">
    <location>
        <begin position="266"/>
        <end position="286"/>
    </location>
</feature>
<comment type="subcellular location">
    <subcellularLocation>
        <location evidence="2">Cell membrane</location>
        <topology evidence="2">Multi-pass membrane protein</topology>
    </subcellularLocation>
</comment>
<dbReference type="PANTHER" id="PTHR43298">
    <property type="entry name" value="MULTIDRUG RESISTANCE PROTEIN NORM-RELATED"/>
    <property type="match status" value="1"/>
</dbReference>
<organism evidence="14 15">
    <name type="scientific">Candidatus Eisenbergiella merdipullorum</name>
    <dbReference type="NCBI Taxonomy" id="2838553"/>
    <lineage>
        <taxon>Bacteria</taxon>
        <taxon>Bacillati</taxon>
        <taxon>Bacillota</taxon>
        <taxon>Clostridia</taxon>
        <taxon>Lachnospirales</taxon>
        <taxon>Lachnospiraceae</taxon>
        <taxon>Eisenbergiella</taxon>
    </lineage>
</organism>
<sequence>MQDEKIRDGKNQNGKLLYSNQDLKKLIIPLIIEQTLAIAVGMADTIMVSAAGEAAVSGVSLVDTVNILLINVFSALATGGAVVAGHYLGQKHKEEASKVAWQILMFASSLALVISIIFIAFHDGLLRLMFGQIEADVMQSAKTYLIITAISFTGLAIYNSCAAIFRAMNNARVTMWISLLINAVNLVGNTICIYGLKWGVAGAAIPTTVSRYVGAVVILVMMFNPARDINFCGQVRFRFNPVLIKRILYIAVPNGLENSMFQLGKILVLSVVSTMGTSAIAANATANTLANWNILFGSAINLGLVSVSAVCIGAGEIDQARYYTRKMMKIAIALTTLMSVLLFVSVPVLVKLYNLGPEASRMAIQVMRFHNIMAILFWVPSFTIPNTLRSAGDVIGTMIIAIFSMWVFRIGAAYLFTYVFHLGLLGVWAAMIVDWIFRAICYTIRYRGHKWETAMQRQKA</sequence>
<feature type="transmembrane region" description="Helical" evidence="13">
    <location>
        <begin position="391"/>
        <end position="412"/>
    </location>
</feature>
<evidence type="ECO:0000256" key="9">
    <source>
        <dbReference type="ARBA" id="ARBA00022989"/>
    </source>
</evidence>
<comment type="function">
    <text evidence="1">Multidrug efflux pump.</text>
</comment>
<keyword evidence="8 13" id="KW-0812">Transmembrane</keyword>
<dbReference type="InterPro" id="IPR050222">
    <property type="entry name" value="MATE_MdtK"/>
</dbReference>
<dbReference type="InterPro" id="IPR048279">
    <property type="entry name" value="MdtK-like"/>
</dbReference>
<evidence type="ECO:0000256" key="10">
    <source>
        <dbReference type="ARBA" id="ARBA00023065"/>
    </source>
</evidence>
<evidence type="ECO:0000256" key="13">
    <source>
        <dbReference type="SAM" id="Phobius"/>
    </source>
</evidence>
<keyword evidence="5" id="KW-0813">Transport</keyword>
<evidence type="ECO:0000256" key="7">
    <source>
        <dbReference type="ARBA" id="ARBA00022475"/>
    </source>
</evidence>
<evidence type="ECO:0000256" key="6">
    <source>
        <dbReference type="ARBA" id="ARBA00022449"/>
    </source>
</evidence>
<feature type="transmembrane region" description="Helical" evidence="13">
    <location>
        <begin position="292"/>
        <end position="315"/>
    </location>
</feature>
<feature type="transmembrane region" description="Helical" evidence="13">
    <location>
        <begin position="67"/>
        <end position="88"/>
    </location>
</feature>
<comment type="caution">
    <text evidence="14">The sequence shown here is derived from an EMBL/GenBank/DDBJ whole genome shotgun (WGS) entry which is preliminary data.</text>
</comment>
<dbReference type="GO" id="GO:0006811">
    <property type="term" value="P:monoatomic ion transport"/>
    <property type="evidence" value="ECO:0007669"/>
    <property type="project" value="UniProtKB-KW"/>
</dbReference>
<keyword evidence="9 13" id="KW-1133">Transmembrane helix</keyword>
<keyword evidence="7" id="KW-1003">Cell membrane</keyword>
<keyword evidence="11 13" id="KW-0472">Membrane</keyword>
<dbReference type="Pfam" id="PF01554">
    <property type="entry name" value="MatE"/>
    <property type="match status" value="2"/>
</dbReference>
<dbReference type="GO" id="GO:0005886">
    <property type="term" value="C:plasma membrane"/>
    <property type="evidence" value="ECO:0007669"/>
    <property type="project" value="UniProtKB-SubCell"/>
</dbReference>
<evidence type="ECO:0000256" key="12">
    <source>
        <dbReference type="ARBA" id="ARBA00031636"/>
    </source>
</evidence>
<dbReference type="NCBIfam" id="TIGR00797">
    <property type="entry name" value="matE"/>
    <property type="match status" value="1"/>
</dbReference>
<accession>A0A9D2I9B9</accession>
<protein>
    <recommendedName>
        <fullName evidence="4">Probable multidrug resistance protein NorM</fullName>
    </recommendedName>
    <alternativeName>
        <fullName evidence="12">Multidrug-efflux transporter</fullName>
    </alternativeName>
</protein>
<evidence type="ECO:0000313" key="15">
    <source>
        <dbReference type="Proteomes" id="UP000886858"/>
    </source>
</evidence>
<evidence type="ECO:0000256" key="3">
    <source>
        <dbReference type="ARBA" id="ARBA00010199"/>
    </source>
</evidence>
<evidence type="ECO:0000256" key="1">
    <source>
        <dbReference type="ARBA" id="ARBA00003408"/>
    </source>
</evidence>
<dbReference type="Proteomes" id="UP000886858">
    <property type="component" value="Unassembled WGS sequence"/>
</dbReference>
<feature type="transmembrane region" description="Helical" evidence="13">
    <location>
        <begin position="173"/>
        <end position="196"/>
    </location>
</feature>
<evidence type="ECO:0000256" key="8">
    <source>
        <dbReference type="ARBA" id="ARBA00022692"/>
    </source>
</evidence>
<evidence type="ECO:0000256" key="2">
    <source>
        <dbReference type="ARBA" id="ARBA00004651"/>
    </source>
</evidence>
<dbReference type="AlphaFoldDB" id="A0A9D2I9B9"/>
<dbReference type="GO" id="GO:0042910">
    <property type="term" value="F:xenobiotic transmembrane transporter activity"/>
    <property type="evidence" value="ECO:0007669"/>
    <property type="project" value="InterPro"/>
</dbReference>